<evidence type="ECO:0000313" key="2">
    <source>
        <dbReference type="EMBL" id="SMX39747.1"/>
    </source>
</evidence>
<keyword evidence="3" id="KW-1185">Reference proteome</keyword>
<dbReference type="RefSeq" id="WP_093996503.1">
    <property type="nucleotide sequence ID" value="NZ_FXYD01000003.1"/>
</dbReference>
<organism evidence="2 3">
    <name type="scientific">Octadecabacter ascidiaceicola</name>
    <dbReference type="NCBI Taxonomy" id="1655543"/>
    <lineage>
        <taxon>Bacteria</taxon>
        <taxon>Pseudomonadati</taxon>
        <taxon>Pseudomonadota</taxon>
        <taxon>Alphaproteobacteria</taxon>
        <taxon>Rhodobacterales</taxon>
        <taxon>Roseobacteraceae</taxon>
        <taxon>Octadecabacter</taxon>
    </lineage>
</organism>
<protein>
    <submittedName>
        <fullName evidence="2">Bacterial SH3 domain protein</fullName>
    </submittedName>
</protein>
<dbReference type="Pfam" id="PF08239">
    <property type="entry name" value="SH3_3"/>
    <property type="match status" value="1"/>
</dbReference>
<evidence type="ECO:0000259" key="1">
    <source>
        <dbReference type="PROSITE" id="PS51781"/>
    </source>
</evidence>
<dbReference type="OrthoDB" id="7433551at2"/>
<dbReference type="EMBL" id="FXYD01000003">
    <property type="protein sequence ID" value="SMX39747.1"/>
    <property type="molecule type" value="Genomic_DNA"/>
</dbReference>
<reference evidence="3" key="1">
    <citation type="submission" date="2017-05" db="EMBL/GenBank/DDBJ databases">
        <authorList>
            <person name="Rodrigo-Torres L."/>
            <person name="Arahal R. D."/>
            <person name="Lucena T."/>
        </authorList>
    </citation>
    <scope>NUCLEOTIDE SEQUENCE [LARGE SCALE GENOMIC DNA]</scope>
    <source>
        <strain evidence="3">CECT 8868</strain>
    </source>
</reference>
<accession>A0A238KB51</accession>
<dbReference type="InterPro" id="IPR003646">
    <property type="entry name" value="SH3-like_bac-type"/>
</dbReference>
<gene>
    <name evidence="2" type="ORF">OCA8868_02111</name>
</gene>
<proteinExistence type="predicted"/>
<dbReference type="PROSITE" id="PS51781">
    <property type="entry name" value="SH3B"/>
    <property type="match status" value="1"/>
</dbReference>
<dbReference type="Proteomes" id="UP000203464">
    <property type="component" value="Unassembled WGS sequence"/>
</dbReference>
<dbReference type="Gene3D" id="2.30.30.40">
    <property type="entry name" value="SH3 Domains"/>
    <property type="match status" value="1"/>
</dbReference>
<evidence type="ECO:0000313" key="3">
    <source>
        <dbReference type="Proteomes" id="UP000203464"/>
    </source>
</evidence>
<dbReference type="SMART" id="SM00287">
    <property type="entry name" value="SH3b"/>
    <property type="match status" value="1"/>
</dbReference>
<feature type="domain" description="SH3b" evidence="1">
    <location>
        <begin position="97"/>
        <end position="162"/>
    </location>
</feature>
<dbReference type="AlphaFoldDB" id="A0A238KB51"/>
<sequence length="163" mass="17456">MKSYVWLTFAFMGWGYYEMSGGADFVPVERVTAEVEAEAPEIVARADTTTLLSVSSSNIIAQPTTTDVEVENAVADALALDAVEVVEAVAPVVEPVLDIRRVGGSRVNMRMGPGTDFDVITTLNSGTELEILSVNADGWANVSTVDRGIEGWMAERLLSDPSN</sequence>
<name>A0A238KB51_9RHOB</name>